<feature type="coiled-coil region" evidence="1">
    <location>
        <begin position="104"/>
        <end position="131"/>
    </location>
</feature>
<organism evidence="3">
    <name type="scientific">Absidia glauca</name>
    <name type="common">Pin mould</name>
    <dbReference type="NCBI Taxonomy" id="4829"/>
    <lineage>
        <taxon>Eukaryota</taxon>
        <taxon>Fungi</taxon>
        <taxon>Fungi incertae sedis</taxon>
        <taxon>Mucoromycota</taxon>
        <taxon>Mucoromycotina</taxon>
        <taxon>Mucoromycetes</taxon>
        <taxon>Mucorales</taxon>
        <taxon>Cunninghamellaceae</taxon>
        <taxon>Absidia</taxon>
    </lineage>
</organism>
<sequence length="135" mass="14998">MTSREDIIKQRLLHYKPNDEERTVIRSAVFNLITFASVGAAALGVSGRMWSKSRQAMGKKRTAIPAIIGTFTGLAFGGLVGMSQGMQKVRQGLPRDSPLLAIIMENEQMKQEELERTMADIMIKAQQEEEHGKGH</sequence>
<evidence type="ECO:0000256" key="1">
    <source>
        <dbReference type="SAM" id="Coils"/>
    </source>
</evidence>
<feature type="transmembrane region" description="Helical" evidence="2">
    <location>
        <begin position="62"/>
        <end position="82"/>
    </location>
</feature>
<keyword evidence="1" id="KW-0175">Coiled coil</keyword>
<keyword evidence="2" id="KW-1133">Transmembrane helix</keyword>
<name>A0A168SRC6_ABSGL</name>
<feature type="transmembrane region" description="Helical" evidence="2">
    <location>
        <begin position="28"/>
        <end position="50"/>
    </location>
</feature>
<keyword evidence="2" id="KW-0472">Membrane</keyword>
<evidence type="ECO:0000313" key="3">
    <source>
        <dbReference type="EMBL" id="SAM08812.1"/>
    </source>
</evidence>
<evidence type="ECO:0000313" key="4">
    <source>
        <dbReference type="Proteomes" id="UP000078561"/>
    </source>
</evidence>
<proteinExistence type="predicted"/>
<accession>A0A168SRC6</accession>
<protein>
    <submittedName>
        <fullName evidence="3">Uncharacterized protein</fullName>
    </submittedName>
</protein>
<dbReference type="Proteomes" id="UP000078561">
    <property type="component" value="Unassembled WGS sequence"/>
</dbReference>
<keyword evidence="2" id="KW-0812">Transmembrane</keyword>
<evidence type="ECO:0000256" key="2">
    <source>
        <dbReference type="SAM" id="Phobius"/>
    </source>
</evidence>
<gene>
    <name evidence="3" type="primary">ABSGL_14478.1 scaffold 14663</name>
</gene>
<reference evidence="3" key="1">
    <citation type="submission" date="2016-04" db="EMBL/GenBank/DDBJ databases">
        <authorList>
            <person name="Evans L.H."/>
            <person name="Alamgir A."/>
            <person name="Owens N."/>
            <person name="Weber N.D."/>
            <person name="Virtaneva K."/>
            <person name="Barbian K."/>
            <person name="Babar A."/>
            <person name="Rosenke K."/>
        </authorList>
    </citation>
    <scope>NUCLEOTIDE SEQUENCE [LARGE SCALE GENOMIC DNA]</scope>
    <source>
        <strain evidence="3">CBS 101.48</strain>
    </source>
</reference>
<dbReference type="AlphaFoldDB" id="A0A168SRC6"/>
<keyword evidence="4" id="KW-1185">Reference proteome</keyword>
<dbReference type="OMA" id="GMDKGMH"/>
<dbReference type="OrthoDB" id="2261101at2759"/>
<dbReference type="EMBL" id="LT554937">
    <property type="protein sequence ID" value="SAM08812.1"/>
    <property type="molecule type" value="Genomic_DNA"/>
</dbReference>
<dbReference type="InParanoid" id="A0A168SRC6"/>